<dbReference type="EMBL" id="CP045851">
    <property type="protein sequence ID" value="QGG93917.1"/>
    <property type="molecule type" value="Genomic_DNA"/>
</dbReference>
<keyword evidence="1" id="KW-0472">Membrane</keyword>
<evidence type="ECO:0000313" key="3">
    <source>
        <dbReference type="Proteomes" id="UP000334019"/>
    </source>
</evidence>
<proteinExistence type="predicted"/>
<feature type="transmembrane region" description="Helical" evidence="1">
    <location>
        <begin position="66"/>
        <end position="90"/>
    </location>
</feature>
<protein>
    <recommendedName>
        <fullName evidence="4">Signal transduction histidine kinase subgroup 3 dimerisation and phosphoacceptor domain-containing protein</fullName>
    </recommendedName>
</protein>
<reference evidence="2 3" key="1">
    <citation type="submission" date="2019-11" db="EMBL/GenBank/DDBJ databases">
        <authorList>
            <person name="He Y."/>
        </authorList>
    </citation>
    <scope>NUCLEOTIDE SEQUENCE [LARGE SCALE GENOMIC DNA]</scope>
    <source>
        <strain evidence="2 3">SCSIO 58843</strain>
    </source>
</reference>
<keyword evidence="3" id="KW-1185">Reference proteome</keyword>
<evidence type="ECO:0000256" key="1">
    <source>
        <dbReference type="SAM" id="Phobius"/>
    </source>
</evidence>
<feature type="transmembrane region" description="Helical" evidence="1">
    <location>
        <begin position="16"/>
        <end position="35"/>
    </location>
</feature>
<organism evidence="2 3">
    <name type="scientific">Actinomarinicola tropica</name>
    <dbReference type="NCBI Taxonomy" id="2789776"/>
    <lineage>
        <taxon>Bacteria</taxon>
        <taxon>Bacillati</taxon>
        <taxon>Actinomycetota</taxon>
        <taxon>Acidimicrobiia</taxon>
        <taxon>Acidimicrobiales</taxon>
        <taxon>Iamiaceae</taxon>
        <taxon>Actinomarinicola</taxon>
    </lineage>
</organism>
<dbReference type="AlphaFoldDB" id="A0A5Q2RIU2"/>
<dbReference type="Proteomes" id="UP000334019">
    <property type="component" value="Chromosome"/>
</dbReference>
<dbReference type="KEGG" id="atq:GH723_01665"/>
<dbReference type="RefSeq" id="WP_153758023.1">
    <property type="nucleotide sequence ID" value="NZ_CP045851.1"/>
</dbReference>
<gene>
    <name evidence="2" type="ORF">GH723_01665</name>
</gene>
<accession>A0A5Q2RIU2</accession>
<name>A0A5Q2RIU2_9ACTN</name>
<keyword evidence="1" id="KW-1133">Transmembrane helix</keyword>
<sequence length="197" mass="20648">MSRAARLGPWFRRNPHLAIAAAAALFIGVFALRVLTGDERDATGLLFVLPIALVASAFGLRAGTAAAAGAVGLLAAWVSIEGVELTLLGWAARTTPMLLLGVLIGHASDTQRAAEGVATDLAVAEERQREAAEINDTLVQNLAVAKWKLESGDVAGGIEVLDETIHAGEGLVRTLLGGLGISNGERRRSRPRALHRH</sequence>
<feature type="transmembrane region" description="Helical" evidence="1">
    <location>
        <begin position="42"/>
        <end position="60"/>
    </location>
</feature>
<evidence type="ECO:0008006" key="4">
    <source>
        <dbReference type="Google" id="ProtNLM"/>
    </source>
</evidence>
<keyword evidence="1" id="KW-0812">Transmembrane</keyword>
<evidence type="ECO:0000313" key="2">
    <source>
        <dbReference type="EMBL" id="QGG93917.1"/>
    </source>
</evidence>